<evidence type="ECO:0000259" key="3">
    <source>
        <dbReference type="Pfam" id="PF10192"/>
    </source>
</evidence>
<protein>
    <submittedName>
        <fullName evidence="4">Transmembrane protein 145</fullName>
    </submittedName>
</protein>
<feature type="domain" description="GPR180/TMEM145 transmembrane" evidence="3">
    <location>
        <begin position="106"/>
        <end position="264"/>
    </location>
</feature>
<keyword evidence="2" id="KW-1133">Transmembrane helix</keyword>
<feature type="transmembrane region" description="Helical" evidence="2">
    <location>
        <begin position="105"/>
        <end position="128"/>
    </location>
</feature>
<keyword evidence="2" id="KW-0472">Membrane</keyword>
<proteinExistence type="predicted"/>
<feature type="transmembrane region" description="Helical" evidence="2">
    <location>
        <begin position="174"/>
        <end position="194"/>
    </location>
</feature>
<evidence type="ECO:0000313" key="5">
    <source>
        <dbReference type="Proteomes" id="UP001642464"/>
    </source>
</evidence>
<dbReference type="Proteomes" id="UP001642464">
    <property type="component" value="Unassembled WGS sequence"/>
</dbReference>
<evidence type="ECO:0000256" key="1">
    <source>
        <dbReference type="SAM" id="MobiDB-lite"/>
    </source>
</evidence>
<feature type="compositionally biased region" description="Low complexity" evidence="1">
    <location>
        <begin position="309"/>
        <end position="327"/>
    </location>
</feature>
<name>A0ABP0QZ64_9DINO</name>
<dbReference type="PANTHER" id="PTHR23252:SF24">
    <property type="entry name" value="TRANSMEMBRANE PROTEIN 145"/>
    <property type="match status" value="1"/>
</dbReference>
<evidence type="ECO:0000313" key="4">
    <source>
        <dbReference type="EMBL" id="CAK9092858.1"/>
    </source>
</evidence>
<feature type="transmembrane region" description="Helical" evidence="2">
    <location>
        <begin position="215"/>
        <end position="240"/>
    </location>
</feature>
<dbReference type="InterPro" id="IPR019336">
    <property type="entry name" value="GPR180/TMEM145_TM"/>
</dbReference>
<dbReference type="Pfam" id="PF10192">
    <property type="entry name" value="GPR180-TMEM145_TM"/>
    <property type="match status" value="1"/>
</dbReference>
<keyword evidence="5" id="KW-1185">Reference proteome</keyword>
<keyword evidence="2 4" id="KW-0812">Transmembrane</keyword>
<organism evidence="4 5">
    <name type="scientific">Durusdinium trenchii</name>
    <dbReference type="NCBI Taxonomy" id="1381693"/>
    <lineage>
        <taxon>Eukaryota</taxon>
        <taxon>Sar</taxon>
        <taxon>Alveolata</taxon>
        <taxon>Dinophyceae</taxon>
        <taxon>Suessiales</taxon>
        <taxon>Symbiodiniaceae</taxon>
        <taxon>Durusdinium</taxon>
    </lineage>
</organism>
<gene>
    <name evidence="4" type="ORF">SCF082_LOCUS43687</name>
</gene>
<feature type="transmembrane region" description="Helical" evidence="2">
    <location>
        <begin position="140"/>
        <end position="159"/>
    </location>
</feature>
<accession>A0ABP0QZ64</accession>
<evidence type="ECO:0000256" key="2">
    <source>
        <dbReference type="SAM" id="Phobius"/>
    </source>
</evidence>
<comment type="caution">
    <text evidence="4">The sequence shown here is derived from an EMBL/GenBank/DDBJ whole genome shotgun (WGS) entry which is preliminary data.</text>
</comment>
<dbReference type="PANTHER" id="PTHR23252">
    <property type="entry name" value="INTIMAL THICKNESS RECEPTOR-RELATED"/>
    <property type="match status" value="1"/>
</dbReference>
<dbReference type="InterPro" id="IPR047831">
    <property type="entry name" value="GPR180/TMEM145"/>
</dbReference>
<reference evidence="4 5" key="1">
    <citation type="submission" date="2024-02" db="EMBL/GenBank/DDBJ databases">
        <authorList>
            <person name="Chen Y."/>
            <person name="Shah S."/>
            <person name="Dougan E. K."/>
            <person name="Thang M."/>
            <person name="Chan C."/>
        </authorList>
    </citation>
    <scope>NUCLEOTIDE SEQUENCE [LARGE SCALE GENOMIC DNA]</scope>
</reference>
<sequence>MAELPTPETPRQACGVGRGDVDAPPAGFSAYRALALRQRKRKDATTTTPAQQEVILCTRHLSVYPSLPELVRQEKRFCGAVLQAPSSSRCVARLVVILDEQGSEIVVAGTGLVALAKALLAILQLMLAKGWALFYSPQQLLQRQAIVSAVLLIVVISILCELHEVLFHDWSARIYMYENWSGFTILVLNCLLFAEAWRSMRDTFVLEGTEEIRRFYVFISFVSILYFLTLPLVCLLASLLSPWVRAKYVDRCEVGCRFLATLILGHLLRPSRMDAMLNARMEEPVETVGEPAEEGQIISAAGSVPLTASCSQGDSGDQCGDGELPAE</sequence>
<feature type="region of interest" description="Disordered" evidence="1">
    <location>
        <begin position="1"/>
        <end position="20"/>
    </location>
</feature>
<dbReference type="EMBL" id="CAXAMM010040385">
    <property type="protein sequence ID" value="CAK9092858.1"/>
    <property type="molecule type" value="Genomic_DNA"/>
</dbReference>
<feature type="region of interest" description="Disordered" evidence="1">
    <location>
        <begin position="308"/>
        <end position="327"/>
    </location>
</feature>